<evidence type="ECO:0000313" key="3">
    <source>
        <dbReference type="Proteomes" id="UP000176501"/>
    </source>
</evidence>
<name>A0A1F7W6V1_9BACT</name>
<accession>A0A1F7W6V1</accession>
<feature type="domain" description="Glycosyltransferase 2-like" evidence="1">
    <location>
        <begin position="6"/>
        <end position="163"/>
    </location>
</feature>
<dbReference type="Pfam" id="PF00535">
    <property type="entry name" value="Glycos_transf_2"/>
    <property type="match status" value="1"/>
</dbReference>
<organism evidence="2 3">
    <name type="scientific">Candidatus Uhrbacteria bacterium RIFOXYB2_FULL_57_15</name>
    <dbReference type="NCBI Taxonomy" id="1802422"/>
    <lineage>
        <taxon>Bacteria</taxon>
        <taxon>Candidatus Uhriibacteriota</taxon>
    </lineage>
</organism>
<sequence length="226" mass="24878">MKTIALIPAYNEESRIAASVRDARSFVDGVVVVDDCSVDRTGEVARAAGAIVLRHVINRGQGAALQTATEYALDALNADALVHFDADGQMVAREIPMMLEPILSGEADVVLGSRFLGRATNMPFTRRMANRLARLFTLAISGIALTDTHNGFRALSRKAARELTVTLDRMAHASQILDLVKVRRLRYVERPVTITYSEETLAKSPSSFRAFGIVKDILKDKFFTRI</sequence>
<dbReference type="PANTHER" id="PTHR48090:SF7">
    <property type="entry name" value="RFBJ PROTEIN"/>
    <property type="match status" value="1"/>
</dbReference>
<dbReference type="InterPro" id="IPR050256">
    <property type="entry name" value="Glycosyltransferase_2"/>
</dbReference>
<reference evidence="2 3" key="1">
    <citation type="journal article" date="2016" name="Nat. Commun.">
        <title>Thousands of microbial genomes shed light on interconnected biogeochemical processes in an aquifer system.</title>
        <authorList>
            <person name="Anantharaman K."/>
            <person name="Brown C.T."/>
            <person name="Hug L.A."/>
            <person name="Sharon I."/>
            <person name="Castelle C.J."/>
            <person name="Probst A.J."/>
            <person name="Thomas B.C."/>
            <person name="Singh A."/>
            <person name="Wilkins M.J."/>
            <person name="Karaoz U."/>
            <person name="Brodie E.L."/>
            <person name="Williams K.H."/>
            <person name="Hubbard S.S."/>
            <person name="Banfield J.F."/>
        </authorList>
    </citation>
    <scope>NUCLEOTIDE SEQUENCE [LARGE SCALE GENOMIC DNA]</scope>
</reference>
<dbReference type="AlphaFoldDB" id="A0A1F7W6V1"/>
<dbReference type="InterPro" id="IPR001173">
    <property type="entry name" value="Glyco_trans_2-like"/>
</dbReference>
<dbReference type="PANTHER" id="PTHR48090">
    <property type="entry name" value="UNDECAPRENYL-PHOSPHATE 4-DEOXY-4-FORMAMIDO-L-ARABINOSE TRANSFERASE-RELATED"/>
    <property type="match status" value="1"/>
</dbReference>
<gene>
    <name evidence="2" type="ORF">A2304_01620</name>
</gene>
<evidence type="ECO:0000259" key="1">
    <source>
        <dbReference type="Pfam" id="PF00535"/>
    </source>
</evidence>
<dbReference type="InterPro" id="IPR029044">
    <property type="entry name" value="Nucleotide-diphossugar_trans"/>
</dbReference>
<dbReference type="SUPFAM" id="SSF53448">
    <property type="entry name" value="Nucleotide-diphospho-sugar transferases"/>
    <property type="match status" value="1"/>
</dbReference>
<dbReference type="Proteomes" id="UP000176501">
    <property type="component" value="Unassembled WGS sequence"/>
</dbReference>
<dbReference type="CDD" id="cd04179">
    <property type="entry name" value="DPM_DPG-synthase_like"/>
    <property type="match status" value="1"/>
</dbReference>
<evidence type="ECO:0000313" key="2">
    <source>
        <dbReference type="EMBL" id="OGL98376.1"/>
    </source>
</evidence>
<protein>
    <recommendedName>
        <fullName evidence="1">Glycosyltransferase 2-like domain-containing protein</fullName>
    </recommendedName>
</protein>
<dbReference type="EMBL" id="MGFE01000020">
    <property type="protein sequence ID" value="OGL98376.1"/>
    <property type="molecule type" value="Genomic_DNA"/>
</dbReference>
<dbReference type="Gene3D" id="3.90.550.10">
    <property type="entry name" value="Spore Coat Polysaccharide Biosynthesis Protein SpsA, Chain A"/>
    <property type="match status" value="1"/>
</dbReference>
<comment type="caution">
    <text evidence="2">The sequence shown here is derived from an EMBL/GenBank/DDBJ whole genome shotgun (WGS) entry which is preliminary data.</text>
</comment>
<proteinExistence type="predicted"/>